<dbReference type="PANTHER" id="PTHR42988">
    <property type="entry name" value="PHOSPHOHYDROLASE"/>
    <property type="match status" value="1"/>
</dbReference>
<dbReference type="EMBL" id="VLKU01000006">
    <property type="protein sequence ID" value="TWI33818.1"/>
    <property type="molecule type" value="Genomic_DNA"/>
</dbReference>
<proteinExistence type="inferred from homology"/>
<dbReference type="GO" id="GO:0016787">
    <property type="term" value="F:hydrolase activity"/>
    <property type="evidence" value="ECO:0007669"/>
    <property type="project" value="UniProtKB-KW"/>
</dbReference>
<sequence length="262" mass="29021">MRIAHLSDLHFGLHRADLVEPLLAQVNGARPDVIVLTGDLTHRSRLEQWREATEFLARLEAPVLCVPGNHDIPAWNPLARVVIPFAAYRRNVGAPTDVEMQFGRVSLQGVNTADPLAWDRGRISKARADEVIARLRPAALNIVALHHPMQQRPEVRRELMRGAPEALRSFERGGVDIVLSGHLHRWAAAELLGQGRRTLQIHAGTALCSRPGDKQNEFAVLDMHAGGLTATRHIAPMDQQGFQPPVTQNFLRQGGLWRAEAA</sequence>
<dbReference type="SUPFAM" id="SSF56300">
    <property type="entry name" value="Metallo-dependent phosphatases"/>
    <property type="match status" value="1"/>
</dbReference>
<dbReference type="AlphaFoldDB" id="A0A562NNS3"/>
<feature type="domain" description="Calcineurin-like phosphoesterase" evidence="5">
    <location>
        <begin position="1"/>
        <end position="185"/>
    </location>
</feature>
<gene>
    <name evidence="6" type="ORF">IQ24_02182</name>
</gene>
<name>A0A562NNS3_9RHOB</name>
<keyword evidence="3" id="KW-0408">Iron</keyword>
<evidence type="ECO:0000256" key="1">
    <source>
        <dbReference type="ARBA" id="ARBA00022723"/>
    </source>
</evidence>
<accession>A0A562NNS3</accession>
<comment type="caution">
    <text evidence="6">The sequence shown here is derived from an EMBL/GenBank/DDBJ whole genome shotgun (WGS) entry which is preliminary data.</text>
</comment>
<dbReference type="GO" id="GO:0046872">
    <property type="term" value="F:metal ion binding"/>
    <property type="evidence" value="ECO:0007669"/>
    <property type="project" value="UniProtKB-KW"/>
</dbReference>
<dbReference type="Gene3D" id="3.60.21.10">
    <property type="match status" value="1"/>
</dbReference>
<organism evidence="6 7">
    <name type="scientific">Paracoccus sulfuroxidans</name>
    <dbReference type="NCBI Taxonomy" id="384678"/>
    <lineage>
        <taxon>Bacteria</taxon>
        <taxon>Pseudomonadati</taxon>
        <taxon>Pseudomonadota</taxon>
        <taxon>Alphaproteobacteria</taxon>
        <taxon>Rhodobacterales</taxon>
        <taxon>Paracoccaceae</taxon>
        <taxon>Paracoccus</taxon>
    </lineage>
</organism>
<protein>
    <submittedName>
        <fullName evidence="6">3',5'-cyclic AMP phosphodiesterase CpdA</fullName>
    </submittedName>
</protein>
<evidence type="ECO:0000313" key="7">
    <source>
        <dbReference type="Proteomes" id="UP000316225"/>
    </source>
</evidence>
<evidence type="ECO:0000259" key="5">
    <source>
        <dbReference type="Pfam" id="PF00149"/>
    </source>
</evidence>
<dbReference type="InterPro" id="IPR004843">
    <property type="entry name" value="Calcineurin-like_PHP"/>
</dbReference>
<dbReference type="InterPro" id="IPR029052">
    <property type="entry name" value="Metallo-depent_PP-like"/>
</dbReference>
<keyword evidence="2" id="KW-0378">Hydrolase</keyword>
<evidence type="ECO:0000256" key="2">
    <source>
        <dbReference type="ARBA" id="ARBA00022801"/>
    </source>
</evidence>
<evidence type="ECO:0000313" key="6">
    <source>
        <dbReference type="EMBL" id="TWI33818.1"/>
    </source>
</evidence>
<dbReference type="RefSeq" id="WP_242008081.1">
    <property type="nucleotide sequence ID" value="NZ_VLKU01000006.1"/>
</dbReference>
<dbReference type="Pfam" id="PF00149">
    <property type="entry name" value="Metallophos"/>
    <property type="match status" value="1"/>
</dbReference>
<comment type="similarity">
    <text evidence="4">Belongs to the cyclic nucleotide phosphodiesterase class-III family.</text>
</comment>
<keyword evidence="7" id="KW-1185">Reference proteome</keyword>
<dbReference type="PANTHER" id="PTHR42988:SF2">
    <property type="entry name" value="CYCLIC NUCLEOTIDE PHOSPHODIESTERASE CBUA0032-RELATED"/>
    <property type="match status" value="1"/>
</dbReference>
<dbReference type="Proteomes" id="UP000316225">
    <property type="component" value="Unassembled WGS sequence"/>
</dbReference>
<evidence type="ECO:0000256" key="4">
    <source>
        <dbReference type="ARBA" id="ARBA00025742"/>
    </source>
</evidence>
<dbReference type="InterPro" id="IPR050884">
    <property type="entry name" value="CNP_phosphodiesterase-III"/>
</dbReference>
<reference evidence="6 7" key="1">
    <citation type="journal article" date="2015" name="Stand. Genomic Sci.">
        <title>Genomic Encyclopedia of Bacterial and Archaeal Type Strains, Phase III: the genomes of soil and plant-associated and newly described type strains.</title>
        <authorList>
            <person name="Whitman W.B."/>
            <person name="Woyke T."/>
            <person name="Klenk H.P."/>
            <person name="Zhou Y."/>
            <person name="Lilburn T.G."/>
            <person name="Beck B.J."/>
            <person name="De Vos P."/>
            <person name="Vandamme P."/>
            <person name="Eisen J.A."/>
            <person name="Garrity G."/>
            <person name="Hugenholtz P."/>
            <person name="Kyrpides N.C."/>
        </authorList>
    </citation>
    <scope>NUCLEOTIDE SEQUENCE [LARGE SCALE GENOMIC DNA]</scope>
    <source>
        <strain evidence="6 7">CGMCC 1.5364</strain>
    </source>
</reference>
<keyword evidence="1" id="KW-0479">Metal-binding</keyword>
<evidence type="ECO:0000256" key="3">
    <source>
        <dbReference type="ARBA" id="ARBA00023004"/>
    </source>
</evidence>